<evidence type="ECO:0000256" key="7">
    <source>
        <dbReference type="RuleBase" id="RU000304"/>
    </source>
</evidence>
<evidence type="ECO:0000256" key="3">
    <source>
        <dbReference type="ARBA" id="ARBA00022741"/>
    </source>
</evidence>
<organism evidence="9 10">
    <name type="scientific">Nadsonia fulvescens var. elongata DSM 6958</name>
    <dbReference type="NCBI Taxonomy" id="857566"/>
    <lineage>
        <taxon>Eukaryota</taxon>
        <taxon>Fungi</taxon>
        <taxon>Dikarya</taxon>
        <taxon>Ascomycota</taxon>
        <taxon>Saccharomycotina</taxon>
        <taxon>Dipodascomycetes</taxon>
        <taxon>Dipodascales</taxon>
        <taxon>Dipodascales incertae sedis</taxon>
        <taxon>Nadsonia</taxon>
    </lineage>
</organism>
<reference evidence="9 10" key="1">
    <citation type="journal article" date="2016" name="Proc. Natl. Acad. Sci. U.S.A.">
        <title>Comparative genomics of biotechnologically important yeasts.</title>
        <authorList>
            <person name="Riley R."/>
            <person name="Haridas S."/>
            <person name="Wolfe K.H."/>
            <person name="Lopes M.R."/>
            <person name="Hittinger C.T."/>
            <person name="Goeker M."/>
            <person name="Salamov A.A."/>
            <person name="Wisecaver J.H."/>
            <person name="Long T.M."/>
            <person name="Calvey C.H."/>
            <person name="Aerts A.L."/>
            <person name="Barry K.W."/>
            <person name="Choi C."/>
            <person name="Clum A."/>
            <person name="Coughlan A.Y."/>
            <person name="Deshpande S."/>
            <person name="Douglass A.P."/>
            <person name="Hanson S.J."/>
            <person name="Klenk H.-P."/>
            <person name="LaButti K.M."/>
            <person name="Lapidus A."/>
            <person name="Lindquist E.A."/>
            <person name="Lipzen A.M."/>
            <person name="Meier-Kolthoff J.P."/>
            <person name="Ohm R.A."/>
            <person name="Otillar R.P."/>
            <person name="Pangilinan J.L."/>
            <person name="Peng Y."/>
            <person name="Rokas A."/>
            <person name="Rosa C.A."/>
            <person name="Scheuner C."/>
            <person name="Sibirny A.A."/>
            <person name="Slot J.C."/>
            <person name="Stielow J.B."/>
            <person name="Sun H."/>
            <person name="Kurtzman C.P."/>
            <person name="Blackwell M."/>
            <person name="Grigoriev I.V."/>
            <person name="Jeffries T.W."/>
        </authorList>
    </citation>
    <scope>NUCLEOTIDE SEQUENCE [LARGE SCALE GENOMIC DNA]</scope>
    <source>
        <strain evidence="9 10">DSM 6958</strain>
    </source>
</reference>
<dbReference type="InterPro" id="IPR000719">
    <property type="entry name" value="Prot_kinase_dom"/>
</dbReference>
<evidence type="ECO:0000256" key="4">
    <source>
        <dbReference type="ARBA" id="ARBA00022777"/>
    </source>
</evidence>
<comment type="similarity">
    <text evidence="1">Belongs to the protein kinase superfamily. STE Ser/Thr protein kinase family. MAP kinase kinase kinase subfamily.</text>
</comment>
<keyword evidence="3 6" id="KW-0547">Nucleotide-binding</keyword>
<dbReference type="EMBL" id="KV454409">
    <property type="protein sequence ID" value="ODQ66019.1"/>
    <property type="molecule type" value="Genomic_DNA"/>
</dbReference>
<dbReference type="Pfam" id="PF00069">
    <property type="entry name" value="Pkinase"/>
    <property type="match status" value="1"/>
</dbReference>
<proteinExistence type="inferred from homology"/>
<dbReference type="FunFam" id="3.30.200.20:FF:000387">
    <property type="entry name" value="Serine/threonine-protein kinase STE11"/>
    <property type="match status" value="1"/>
</dbReference>
<feature type="domain" description="Protein kinase" evidence="8">
    <location>
        <begin position="34"/>
        <end position="307"/>
    </location>
</feature>
<keyword evidence="5 6" id="KW-0067">ATP-binding</keyword>
<dbReference type="GO" id="GO:0000196">
    <property type="term" value="P:cell integrity MAPK cascade"/>
    <property type="evidence" value="ECO:0007669"/>
    <property type="project" value="UniProtKB-ARBA"/>
</dbReference>
<dbReference type="SMART" id="SM00220">
    <property type="entry name" value="S_TKc"/>
    <property type="match status" value="1"/>
</dbReference>
<dbReference type="Gene3D" id="1.10.510.10">
    <property type="entry name" value="Transferase(Phosphotransferase) domain 1"/>
    <property type="match status" value="1"/>
</dbReference>
<dbReference type="PROSITE" id="PS00107">
    <property type="entry name" value="PROTEIN_KINASE_ATP"/>
    <property type="match status" value="1"/>
</dbReference>
<dbReference type="InterPro" id="IPR011009">
    <property type="entry name" value="Kinase-like_dom_sf"/>
</dbReference>
<evidence type="ECO:0000256" key="5">
    <source>
        <dbReference type="ARBA" id="ARBA00022840"/>
    </source>
</evidence>
<keyword evidence="2" id="KW-0808">Transferase</keyword>
<dbReference type="InterPro" id="IPR050538">
    <property type="entry name" value="MAP_kinase_kinase_kinase"/>
</dbReference>
<accession>A0A1E3PKR3</accession>
<dbReference type="STRING" id="857566.A0A1E3PKR3"/>
<keyword evidence="7" id="KW-0723">Serine/threonine-protein kinase</keyword>
<sequence length="347" mass="39118">MWGQKVIEATPNEINCGHLSTLRDHQGYHKQFVWVKGELIGKGTFGKVYLALNVTTGEIMAVKQVRIPKAASDPTSERQQEALEALNAEVATMKDLDHLNIVQYLGFETFPNVYNLFLEYVPGGSVGTCLRLHGRFEHDVIKSLTKQVLLGLSYLHKCGILHRDLKADNLLLDLDGVCKISDFGISKRSNNIYANDAGMSMQGTIFWMAPEVIHNVVHNEKQGYSAKVDIWSLGCVVLEMFAGRRPWSNDEAIGAMYKLGKTRLAPPIPEDTLPYVLKKDKDFLDLCFTIDPELRPTANELLMNSFCELDDDFNFLDTKLARLIKFNDKRADGFPQLDKPSFDLPYS</sequence>
<dbReference type="SUPFAM" id="SSF56112">
    <property type="entry name" value="Protein kinase-like (PK-like)"/>
    <property type="match status" value="1"/>
</dbReference>
<evidence type="ECO:0000256" key="6">
    <source>
        <dbReference type="PROSITE-ProRule" id="PRU10141"/>
    </source>
</evidence>
<dbReference type="InterPro" id="IPR017441">
    <property type="entry name" value="Protein_kinase_ATP_BS"/>
</dbReference>
<dbReference type="GO" id="GO:0004709">
    <property type="term" value="F:MAP kinase kinase kinase activity"/>
    <property type="evidence" value="ECO:0007669"/>
    <property type="project" value="UniProtKB-ARBA"/>
</dbReference>
<dbReference type="GO" id="GO:0005524">
    <property type="term" value="F:ATP binding"/>
    <property type="evidence" value="ECO:0007669"/>
    <property type="project" value="UniProtKB-UniRule"/>
</dbReference>
<dbReference type="FunFam" id="1.10.510.10:FF:000182">
    <property type="entry name" value="MAP kinase kinase kinase mkh1"/>
    <property type="match status" value="1"/>
</dbReference>
<gene>
    <name evidence="9" type="ORF">NADFUDRAFT_58712</name>
</gene>
<dbReference type="InterPro" id="IPR008271">
    <property type="entry name" value="Ser/Thr_kinase_AS"/>
</dbReference>
<evidence type="ECO:0000259" key="8">
    <source>
        <dbReference type="PROSITE" id="PS50011"/>
    </source>
</evidence>
<keyword evidence="10" id="KW-1185">Reference proteome</keyword>
<feature type="binding site" evidence="6">
    <location>
        <position position="63"/>
    </location>
    <ligand>
        <name>ATP</name>
        <dbReference type="ChEBI" id="CHEBI:30616"/>
    </ligand>
</feature>
<dbReference type="AlphaFoldDB" id="A0A1E3PKR3"/>
<dbReference type="OrthoDB" id="266718at2759"/>
<evidence type="ECO:0000256" key="1">
    <source>
        <dbReference type="ARBA" id="ARBA00006529"/>
    </source>
</evidence>
<keyword evidence="4 9" id="KW-0418">Kinase</keyword>
<evidence type="ECO:0000313" key="10">
    <source>
        <dbReference type="Proteomes" id="UP000095009"/>
    </source>
</evidence>
<dbReference type="PANTHER" id="PTHR48016">
    <property type="entry name" value="MAP KINASE KINASE KINASE SSK2-RELATED-RELATED"/>
    <property type="match status" value="1"/>
</dbReference>
<evidence type="ECO:0000313" key="9">
    <source>
        <dbReference type="EMBL" id="ODQ66019.1"/>
    </source>
</evidence>
<dbReference type="PROSITE" id="PS00108">
    <property type="entry name" value="PROTEIN_KINASE_ST"/>
    <property type="match status" value="1"/>
</dbReference>
<dbReference type="Proteomes" id="UP000095009">
    <property type="component" value="Unassembled WGS sequence"/>
</dbReference>
<evidence type="ECO:0000256" key="2">
    <source>
        <dbReference type="ARBA" id="ARBA00022679"/>
    </source>
</evidence>
<protein>
    <submittedName>
        <fullName evidence="9">Kinase-like protein</fullName>
    </submittedName>
</protein>
<dbReference type="PANTHER" id="PTHR48016:SF48">
    <property type="entry name" value="SERINE_THREONINE-PROTEIN KINASE BCK1_SLK1_SSP31"/>
    <property type="match status" value="1"/>
</dbReference>
<name>A0A1E3PKR3_9ASCO</name>
<dbReference type="PROSITE" id="PS50011">
    <property type="entry name" value="PROTEIN_KINASE_DOM"/>
    <property type="match status" value="1"/>
</dbReference>